<dbReference type="InterPro" id="IPR043157">
    <property type="entry name" value="Dynein_AAA1S"/>
</dbReference>
<dbReference type="InterPro" id="IPR043160">
    <property type="entry name" value="Dynein_C_barrel"/>
</dbReference>
<dbReference type="Pfam" id="PF18198">
    <property type="entry name" value="AAA_lid_11"/>
    <property type="match status" value="1"/>
</dbReference>
<dbReference type="Gene3D" id="1.10.8.1220">
    <property type="match status" value="1"/>
</dbReference>
<dbReference type="FunFam" id="1.20.140.100:FF:000003">
    <property type="entry name" value="Dynein, axonemal, heavy chain 5"/>
    <property type="match status" value="1"/>
</dbReference>
<keyword evidence="3" id="KW-0963">Cytoplasm</keyword>
<dbReference type="InterPro" id="IPR026983">
    <property type="entry name" value="DHC"/>
</dbReference>
<dbReference type="FunFam" id="1.20.58.1120:FF:000004">
    <property type="entry name" value="Dynein axonemal heavy chain 5"/>
    <property type="match status" value="1"/>
</dbReference>
<proteinExistence type="inferred from homology"/>
<keyword evidence="13" id="KW-0966">Cell projection</keyword>
<feature type="domain" description="AAA+ ATPase" evidence="16">
    <location>
        <begin position="2604"/>
        <end position="2802"/>
    </location>
</feature>
<reference evidence="17 18" key="1">
    <citation type="submission" date="2020-08" db="EMBL/GenBank/DDBJ databases">
        <authorList>
            <person name="Hejnol A."/>
        </authorList>
    </citation>
    <scope>NUCLEOTIDE SEQUENCE [LARGE SCALE GENOMIC DNA]</scope>
</reference>
<evidence type="ECO:0000256" key="12">
    <source>
        <dbReference type="ARBA" id="ARBA00023212"/>
    </source>
</evidence>
<dbReference type="InterPro" id="IPR035706">
    <property type="entry name" value="AAA_9"/>
</dbReference>
<dbReference type="Gene3D" id="1.20.920.20">
    <property type="match status" value="1"/>
</dbReference>
<dbReference type="Pfam" id="PF08385">
    <property type="entry name" value="DHC_N1"/>
    <property type="match status" value="1"/>
</dbReference>
<dbReference type="Pfam" id="PF18199">
    <property type="entry name" value="Dynein_C"/>
    <property type="match status" value="1"/>
</dbReference>
<dbReference type="Pfam" id="PF17852">
    <property type="entry name" value="Dynein_AAA_lid"/>
    <property type="match status" value="1"/>
</dbReference>
<dbReference type="InterPro" id="IPR041466">
    <property type="entry name" value="Dynein_AAA5_ext"/>
</dbReference>
<name>A0A7I8VPZ3_9ANNE</name>
<dbReference type="FunFam" id="1.10.287.2620:FF:000003">
    <property type="entry name" value="Dynein, axonemal, heavy chain 5"/>
    <property type="match status" value="1"/>
</dbReference>
<dbReference type="InterPro" id="IPR041589">
    <property type="entry name" value="DNAH3_AAA_lid_1"/>
</dbReference>
<evidence type="ECO:0000313" key="18">
    <source>
        <dbReference type="Proteomes" id="UP000549394"/>
    </source>
</evidence>
<dbReference type="InterPro" id="IPR013602">
    <property type="entry name" value="Dynein_heavy_linker"/>
</dbReference>
<dbReference type="Pfam" id="PF12781">
    <property type="entry name" value="AAA_9"/>
    <property type="match status" value="1"/>
</dbReference>
<dbReference type="Pfam" id="PF08393">
    <property type="entry name" value="DHC_N2"/>
    <property type="match status" value="1"/>
</dbReference>
<feature type="coiled-coil region" evidence="14">
    <location>
        <begin position="3450"/>
        <end position="3512"/>
    </location>
</feature>
<feature type="domain" description="AAA+ ATPase" evidence="16">
    <location>
        <begin position="2273"/>
        <end position="2402"/>
    </location>
</feature>
<feature type="compositionally biased region" description="Polar residues" evidence="15">
    <location>
        <begin position="1111"/>
        <end position="1122"/>
    </location>
</feature>
<evidence type="ECO:0000256" key="3">
    <source>
        <dbReference type="ARBA" id="ARBA00022490"/>
    </source>
</evidence>
<dbReference type="Gene3D" id="1.10.472.130">
    <property type="match status" value="1"/>
</dbReference>
<dbReference type="CDD" id="cd06503">
    <property type="entry name" value="ATP-synt_Fo_b"/>
    <property type="match status" value="1"/>
</dbReference>
<dbReference type="InterPro" id="IPR003593">
    <property type="entry name" value="AAA+_ATPase"/>
</dbReference>
<dbReference type="Gene3D" id="3.10.490.20">
    <property type="match status" value="1"/>
</dbReference>
<evidence type="ECO:0000256" key="6">
    <source>
        <dbReference type="ARBA" id="ARBA00022741"/>
    </source>
</evidence>
<dbReference type="InterPro" id="IPR056759">
    <property type="entry name" value="DYH2-5-8_CC"/>
</dbReference>
<keyword evidence="5" id="KW-0677">Repeat</keyword>
<evidence type="ECO:0000256" key="9">
    <source>
        <dbReference type="ARBA" id="ARBA00023054"/>
    </source>
</evidence>
<feature type="region of interest" description="Disordered" evidence="15">
    <location>
        <begin position="901"/>
        <end position="957"/>
    </location>
</feature>
<dbReference type="GO" id="GO:0007018">
    <property type="term" value="P:microtubule-based movement"/>
    <property type="evidence" value="ECO:0007669"/>
    <property type="project" value="InterPro"/>
</dbReference>
<dbReference type="InterPro" id="IPR042228">
    <property type="entry name" value="Dynein_linker_3"/>
</dbReference>
<comment type="caution">
    <text evidence="17">The sequence shown here is derived from an EMBL/GenBank/DDBJ whole genome shotgun (WGS) entry which is preliminary data.</text>
</comment>
<dbReference type="FunFam" id="3.20.180.20:FF:000001">
    <property type="entry name" value="Dynein axonemal heavy chain 5"/>
    <property type="match status" value="1"/>
</dbReference>
<dbReference type="Gene3D" id="1.20.58.1120">
    <property type="match status" value="1"/>
</dbReference>
<dbReference type="GO" id="GO:0045505">
    <property type="term" value="F:dynein intermediate chain binding"/>
    <property type="evidence" value="ECO:0007669"/>
    <property type="project" value="InterPro"/>
</dbReference>
<dbReference type="FunFam" id="3.40.50.300:FF:000044">
    <property type="entry name" value="Dynein heavy chain 5, axonemal"/>
    <property type="match status" value="1"/>
</dbReference>
<dbReference type="EMBL" id="CAJFCJ010000007">
    <property type="protein sequence ID" value="CAD5117532.1"/>
    <property type="molecule type" value="Genomic_DNA"/>
</dbReference>
<dbReference type="Pfam" id="PF12777">
    <property type="entry name" value="MT"/>
    <property type="match status" value="1"/>
</dbReference>
<dbReference type="InterPro" id="IPR041228">
    <property type="entry name" value="Dynein_C"/>
</dbReference>
<dbReference type="FunFam" id="3.40.50.300:FF:000320">
    <property type="entry name" value="Dynein, axonemal, heavy chain 5"/>
    <property type="match status" value="1"/>
</dbReference>
<dbReference type="Gene3D" id="1.10.8.720">
    <property type="entry name" value="Region D6 of dynein motor"/>
    <property type="match status" value="1"/>
</dbReference>
<dbReference type="GO" id="GO:0008569">
    <property type="term" value="F:minus-end-directed microtubule motor activity"/>
    <property type="evidence" value="ECO:0007669"/>
    <property type="project" value="InterPro"/>
</dbReference>
<dbReference type="InterPro" id="IPR042219">
    <property type="entry name" value="AAA_lid_11_sf"/>
</dbReference>
<dbReference type="GO" id="GO:0005524">
    <property type="term" value="F:ATP binding"/>
    <property type="evidence" value="ECO:0007669"/>
    <property type="project" value="UniProtKB-KW"/>
</dbReference>
<evidence type="ECO:0000256" key="15">
    <source>
        <dbReference type="SAM" id="MobiDB-lite"/>
    </source>
</evidence>
<feature type="coiled-coil region" evidence="14">
    <location>
        <begin position="3756"/>
        <end position="3783"/>
    </location>
</feature>
<keyword evidence="7" id="KW-0067">ATP-binding</keyword>
<dbReference type="PANTHER" id="PTHR46532">
    <property type="entry name" value="MALE FERTILITY FACTOR KL5"/>
    <property type="match status" value="1"/>
</dbReference>
<dbReference type="FunFam" id="1.10.8.710:FF:000003">
    <property type="entry name" value="Dynein axonemal heavy chain 5"/>
    <property type="match status" value="1"/>
</dbReference>
<feature type="compositionally biased region" description="Low complexity" evidence="15">
    <location>
        <begin position="921"/>
        <end position="932"/>
    </location>
</feature>
<evidence type="ECO:0000256" key="14">
    <source>
        <dbReference type="SAM" id="Coils"/>
    </source>
</evidence>
<dbReference type="PANTHER" id="PTHR46532:SF13">
    <property type="entry name" value="CYTOPLASMIC DYNEIN 1 HEAVY CHAIN 1"/>
    <property type="match status" value="1"/>
</dbReference>
<dbReference type="InterPro" id="IPR004273">
    <property type="entry name" value="Dynein_heavy_D6_P-loop"/>
</dbReference>
<dbReference type="FunFam" id="3.40.50.300:FF:001221">
    <property type="entry name" value="Axonemal dynein heavy chain 8"/>
    <property type="match status" value="1"/>
</dbReference>
<dbReference type="Gene3D" id="1.10.8.710">
    <property type="match status" value="1"/>
</dbReference>
<evidence type="ECO:0000256" key="10">
    <source>
        <dbReference type="ARBA" id="ARBA00023069"/>
    </source>
</evidence>
<feature type="domain" description="AAA+ ATPase" evidence="16">
    <location>
        <begin position="1994"/>
        <end position="2130"/>
    </location>
</feature>
<dbReference type="FunFam" id="3.40.50.300:FF:000543">
    <property type="entry name" value="Dynein axonemal heavy chain 5"/>
    <property type="match status" value="1"/>
</dbReference>
<dbReference type="Gene3D" id="1.20.140.100">
    <property type="entry name" value="Dynein heavy chain, N-terminal domain 2"/>
    <property type="match status" value="1"/>
</dbReference>
<keyword evidence="18" id="KW-1185">Reference proteome</keyword>
<dbReference type="InterPro" id="IPR042222">
    <property type="entry name" value="Dynein_2_N"/>
</dbReference>
<comment type="similarity">
    <text evidence="2">Belongs to the dynein heavy chain family.</text>
</comment>
<evidence type="ECO:0000256" key="11">
    <source>
        <dbReference type="ARBA" id="ARBA00023175"/>
    </source>
</evidence>
<evidence type="ECO:0000313" key="17">
    <source>
        <dbReference type="EMBL" id="CAD5117532.1"/>
    </source>
</evidence>
<evidence type="ECO:0000256" key="7">
    <source>
        <dbReference type="ARBA" id="ARBA00022840"/>
    </source>
</evidence>
<sequence>MTKFRDKDKDSSLVLNLLEVQQKLKEEKEARRAHLDERHEYLLSTIADCLGLEKSEVEDGILEDCQIKAMDDFFKADGSKQIMFFYQEPEVIEREGVEHVRLGASGNKPIKSNKPRVFVTNGYEVALHGQCLMFYRANPSQAITATNLTQEISFTLMDSNAATNGNGLLSAIQSLLTSVYIPSLRKMNKGWGHLDTQFQKRNDFLNTLDGFVSVLDGAQDTLEDKVQLKECGREDLLKNIRGPSDYNNAANNTETLKAVEECMAVWMKQIEQVLAESEQMRREADNIGPRAELDYWKKRMSKFNFILDQLKGNEVKKILGILAAAKSKTIRQWQDLDRRITDYANEAKDNVKYLYTLEKFCDPLYNSDPVGMLDAIPGLINAIRMIHSISRFYNTSKHMTSLFVKITNQMITACKAYITDGGIETIWTQETDSVLKKLKDCIKLYDSYQNHFHKTKEKLEEVPEERQFDFSGVYIFGKMDTFTKRLKMIIEMFETMGLYSHLADSKIEGMELMSNKFQVIVISMKKKSYDFLDHRRQEFYNDFEDFKRQISDLHSAIVNFMDQRFERIHNTQFALSLLKKFECLGLPNLGIEDKYQRILSHYARDVDIITRIYGKNKTEPPIPRDLPPIAGKITWARQLYRRIQEPMDAFQRHPSILQTSEAKKIIRNYNKLAKVLLEFEMMFHRLWIRQVEAAKSGLQASLLVRHPENPDDLFVNFDPQILTLIRETESMIRLQLEIPQAAQALRAKHDYFKKTYNELTLMIGEIRRVKSKIPEAFKELMQPHIQKVNDAIEPAIIEYTWTTTKVDDYIRLVYERLADLELMMNRANDIVEFRIEAVLAEMSTISLCELPEDEAWKVDEFVERTSQLCCKGALQLQSKSVNVEDAVNELIAMLWQSAAEEENDLEGEEDENEENSEDGRASASPSRRTAASKMSRPQSTKSNRAEQVARRKAAQQENLKEKAQELLNHFNTKNLQAILKVTRNTLESIRKRISSGGIMMYSSLSSKDDRKDHQPFFRTDACLEIPNVVMRPSLEDVQHAVTNSAHVIVSVSKGVSQWNKKLQKKPICDRSSSSMADQPSLERRPSATSMAPSEVSRSDLGTRVGGRKDQQSSNPNQIQEMPNNYFLSVSTNKDISKLISILSTSINATKKDVQTALQQFHKFSDVWEVDREEDLQLFLKDAPNLNEFEQKIFKYEELEREILSMQESVRIGPIAIFTQVLKDGLVAETRQWCLHYGKHCNNKYRTKMNEILEFIEDVVKRLSRPIKDLDDIRFAMAALKEIRENEIRIDMDISPIEESYAMLNKHELPVVKEEAEKCDTLRYSWQKLQSQTVEVASTLLEIQPNFRTELIDNVKIFIKDCDEFYYNYDERGPMVAGIEPREASDRLVIFQNTFDTLYRKFITYTGGEELFGLPVTEYPQLLKIKKELNLLQKLYGLFNDVIDTVRGYYDILWTDINIEKINVELQEFQNRCRKLPKALKEWPAFEVLRKTIDDFNEMVPLLELMSNKAMKARHWQRIADLTGHTFDVERDDFVLKNVLEAPLVKYKEDIEDICIAAVKEKDIEAKLKQVINEWNGVDFTFGSFKSRGELLLRGDSTSEIVSTMEDSLMVLSSLLSNRYNAPFKKNIQTWVQKLSNSSEIIENWMTVQNLWVYLEAVFVGGDIAKQLPKEAKRFSNIDKSWIKIMTRAHETPNVVQCCVGDETLSQLLPHLLEQLELCQKSLTGYLEKKRLLFPRFFFVSDPALLEILGQASDPHTIQAHLLSVFDNIKSVKFHEKQYESILSIHSSEGETIDLIKPVKAEGNVEIWLMSLMQMAHKSMHNVIRVAAVTISDSGFQLLEFLESYPAQVGLLGIQLIWTRDSTNALMNARSDKKIMNQTNQNFLSLLNTLIDQTTRDLTKVERTKFETLITIHVHQRDIFNDLVSKNIKNPLDFEWQKQTRFYFHEDTDRCCINITDVEFEYQNEFLGCTERLVITPLTDRCYITLSQALGMSMGGAPAGPAGTGKTETTKDMGRCLGKYVVVFNCSDQMDFRGLGRIYKGLAQSGSWGCFDEFNRIDLPVLSVAAQQIAIVLTCKKERKKQFIFTDGDNVAMNPEFGIFLTMNPGYAGRQELPENLKINFRTVAMMVPDRQIIIRVKLASVGFIDNVVLARKFFVLYKLCEEQLTKQVHYDFGLRNILSVLRTLGAVKRSSPNDTEQTIVMRVLRDMNLSKLVDQDEPLFLSLINDLFPGITLDKAGYPELESAIRMQVENAKLVNHPAWVLKLIQLFETQRVRHGMMTLGPSGAGKTSCIHILMKAMSDCGEPHREMRMNPKAITAPQMFGRLDVATNDWTDGIFSTLWRRTLRAKKGEHVWLVLDGPVDAIWIENLNSVLDDNKTLTLANGDRIPMAANCKIIFEPHNIDNASPATVSRNGMVYMSSSGLNWRPILEGWLNSRSVQEQAIIMGLFDDSFSQIYRYAIQNFVFKMDVLEAFVIRQCCDLLQGLIPPTSHGESPSKAFYEKLYVFIIMWSIGAFLELDDRAKFEEMLRKTEEFKLNLPDLGEGEGNEGSIFDYLVAQDGSWVHWNSRVQEYIYPKDSTPEYGSILVPNVDNVRTDFLIETIAKQEKAILLIGEQGTAKTVMINGYMARYNPENHLGKSFNFSSATTPLMFQRTIESYVDKRMGSTYGPPAGKKMTVFVDDINMPVINEWGDQIANEIVRQLMEMRGFYNLEKPGDFTNIVDIQFMAAMIQPGGGRNDIPQRLKRQFNIFNCTLPSNTSIDKIFSIIGCGHYCAERGFSEEVRDMVAKLVPVTRRLWQLTKIKMLPTPAKFHYIFNLRDLSRIWQGMINTLSDVIKDVPTLLALWKHESCRVIADRCVEVSDVQWFEKTIQRVVVEDIGEDFGQYTENSRYFMDFMRDAPEATGEEPEDADFDMPKVYEPVENFDQLKDRLQMFLQQYNESIRGSGMDLVFFTDAMIHLVKISRIIRTPRGNALLVGVGGSGKQSLTRLASFIAGYKTFQITLTRSYNVSNLLEDLKYLYRVAGHQGQGITFIFTDQEIKDEGFLEYLNNVLSSGVVSNLFARDELDEITQELISVMKKEYPRRPPTNENLYDYFLSRTRQNLHVVLCFSPVGEKFRSRALKFPGLISGCTMDWFQRWPKEALIAVADHFLHVFPMECSPEIKKQVIHSMGTVHDGVAQSCLDYFQRYRRTAHVTPKSYLSFIAGYKKVYATKKKEIGDMADRMDTGLAKLVEAAQSVAELAKELVEKEKELAVASEKASEVLKEVTVKAEAAQKIKNQVQKVKDKAQAIVDSIEADKVIAEGKLEAARPALEEAEAALNTIKPADIATVRKLGRPPYLITKIMDCVLILFQRRVEPTAIDEEKGGIKTSWSESLKMMSGGNFLQALLSFPKDTINDETVELLQPYFAGEDYNMEQAKRVCGNVAGLLSWTTAMAKFFYINKEVLPLKANLAVQEARLQAAMGDLNKAQAQLDDKQKELDKVQAVYDKAMKDKQDLLDDADRCKRKMNAASELINGLAGERERWTEQSKEFKAQIGRLVGDILMCTAFLSYSGPFNQDFRSLLNKHWTKELKTRKIPYTANLNVLGMLTDPTTVAEWNLEGLPNDELSIQNGIIVTKAARFPLLIDPQTQGITWIKNKESKNELQITSLNHKYFRQHLEDALSLGRPLLIEDVGEELDPALDNVLEKNYIKSGSTFKVKVGDKEVDVMDGFRLYITTKLPNPIYTPEISARTAIIDFTVTIKGLEDQLLGRVILTEKAELESERVKLMEDVTANKRKMKELEDNLLFRLTSTEGSLVDDENLIDVLKTTKVTSVDVNQKLQIAADTEIKINAAREEFRPVATRGSILYFIIVEMSTVNVMYQTSLKQFLGLFDQSMAKSQKSPITQKRMQNIIEYMTFEVFKYTVRGLYECDKMMFTLLLAMKIDIQSGKIKREEFLTFIKGGASLDLKVVQPIPAKWITDTTWLNLVELSNLHQFSGILEQVARNEKQWKSWFDKEAPEEETIPDGYNNTLDVFRRLLLVRCWCPDRTLSQARKYVADSLGEKYAEGIILDVEKVWEESVSRTPLVGLLSMGSDPTSSIEALAKKHKVECRAISMGQGQEIHARRLMSNCMTNGGWVLLQNCHLSLAYVIEVMDQVLETEQIHDEFRVWVTTEIHPKFPITFLQMSIKFTNEPPQGVKAGLKRTYAGVTQDFLDISNMPQWRPMLFGVAFLHSVVQERRKFGPLGWNIPYEFNTADFNASVQFVQNHLDDTDLKRGVNWTCVRYMFGEIQYGGRVTDDFDKRLLNTFCKTWFKDEMFASSFSFHNEYVIPSGKKINDINDYINDLPNTDSPEVFGLHSNADITYQTKTVKSILDTTLSIQPKDSSGGGGETRESYVYRLADDMLDKLPNDYIPFEVQERLQKMGSLQPMNIFLRQEVDRMQKVISCVRSTLNDLKLAIDGTIIMSDSLRDALDCMFDARIPNAWRKISWESSSLGFWFTELIDRNNQFHSWVFEGRPTCFWMTGFFNPQGFITAMRQEVTRAHKGWALDTVVLTNDVMKMMKDDVKVGPDEGVYVYGLFLEGAAWDKRNHRLIEAKAKVLFEQMPIIHIYAINSLTTSETKNTPLYICPIYKKPRRTDLTYIAVVQLKCSKTPDHWILRGVALLCDTK</sequence>
<dbReference type="InterPro" id="IPR013594">
    <property type="entry name" value="Dynein_heavy_tail"/>
</dbReference>
<dbReference type="FunFam" id="1.10.8.1220:FF:000001">
    <property type="entry name" value="Dynein axonemal heavy chain 5"/>
    <property type="match status" value="1"/>
</dbReference>
<dbReference type="GO" id="GO:0051959">
    <property type="term" value="F:dynein light intermediate chain binding"/>
    <property type="evidence" value="ECO:0007669"/>
    <property type="project" value="InterPro"/>
</dbReference>
<dbReference type="InterPro" id="IPR041658">
    <property type="entry name" value="AAA_lid_11"/>
</dbReference>
<dbReference type="Gene3D" id="6.10.140.1060">
    <property type="match status" value="1"/>
</dbReference>
<dbReference type="GO" id="GO:0005858">
    <property type="term" value="C:axonemal dynein complex"/>
    <property type="evidence" value="ECO:0007669"/>
    <property type="project" value="TreeGrafter"/>
</dbReference>
<feature type="region of interest" description="Disordered" evidence="15">
    <location>
        <begin position="1062"/>
        <end position="1122"/>
    </location>
</feature>
<dbReference type="FunFam" id="3.40.50.300:FF:002141">
    <property type="entry name" value="Dynein heavy chain"/>
    <property type="match status" value="1"/>
</dbReference>
<keyword evidence="10" id="KW-0969">Cilium</keyword>
<dbReference type="FunFam" id="1.20.1270.280:FF:000002">
    <property type="entry name" value="Dynein heavy chain 5, axonemal"/>
    <property type="match status" value="1"/>
</dbReference>
<protein>
    <submittedName>
        <fullName evidence="17">DgyrCDS6297</fullName>
    </submittedName>
</protein>
<dbReference type="GO" id="GO:0097729">
    <property type="term" value="C:9+2 motile cilium"/>
    <property type="evidence" value="ECO:0007669"/>
    <property type="project" value="UniProtKB-ARBA"/>
</dbReference>
<keyword evidence="4" id="KW-0493">Microtubule</keyword>
<dbReference type="Pfam" id="PF25007">
    <property type="entry name" value="DYH2-5-8_CC"/>
    <property type="match status" value="1"/>
</dbReference>
<dbReference type="Gene3D" id="3.40.50.300">
    <property type="entry name" value="P-loop containing nucleotide triphosphate hydrolases"/>
    <property type="match status" value="5"/>
</dbReference>
<dbReference type="Pfam" id="PF17857">
    <property type="entry name" value="AAA_lid_1"/>
    <property type="match status" value="1"/>
</dbReference>
<dbReference type="Proteomes" id="UP000549394">
    <property type="component" value="Unassembled WGS sequence"/>
</dbReference>
<keyword evidence="6" id="KW-0547">Nucleotide-binding</keyword>
<keyword evidence="12" id="KW-0206">Cytoskeleton</keyword>
<gene>
    <name evidence="17" type="ORF">DGYR_LOCUS6051</name>
</gene>
<dbReference type="Pfam" id="PF12780">
    <property type="entry name" value="AAA_8"/>
    <property type="match status" value="1"/>
</dbReference>
<evidence type="ECO:0000256" key="1">
    <source>
        <dbReference type="ARBA" id="ARBA00004430"/>
    </source>
</evidence>
<feature type="compositionally biased region" description="Acidic residues" evidence="15">
    <location>
        <begin position="901"/>
        <end position="916"/>
    </location>
</feature>
<dbReference type="InterPro" id="IPR024317">
    <property type="entry name" value="Dynein_heavy_chain_D4_dom"/>
</dbReference>
<dbReference type="OrthoDB" id="286107at2759"/>
<evidence type="ECO:0000256" key="13">
    <source>
        <dbReference type="ARBA" id="ARBA00023273"/>
    </source>
</evidence>
<evidence type="ECO:0000256" key="2">
    <source>
        <dbReference type="ARBA" id="ARBA00008887"/>
    </source>
</evidence>
<dbReference type="Gene3D" id="3.20.180.20">
    <property type="entry name" value="Dynein heavy chain, N-terminal domain 2"/>
    <property type="match status" value="1"/>
</dbReference>
<evidence type="ECO:0000256" key="5">
    <source>
        <dbReference type="ARBA" id="ARBA00022737"/>
    </source>
</evidence>
<evidence type="ECO:0000256" key="4">
    <source>
        <dbReference type="ARBA" id="ARBA00022701"/>
    </source>
</evidence>
<evidence type="ECO:0000256" key="8">
    <source>
        <dbReference type="ARBA" id="ARBA00023017"/>
    </source>
</evidence>
<keyword evidence="8" id="KW-0243">Dynein</keyword>
<dbReference type="FunFam" id="1.20.920.20:FF:000004">
    <property type="entry name" value="Dynein axonemal heavy chain 5"/>
    <property type="match status" value="1"/>
</dbReference>
<dbReference type="FunFam" id="1.20.920.30:FF:000004">
    <property type="entry name" value="Dynein axonemal heavy chain 5"/>
    <property type="match status" value="1"/>
</dbReference>
<dbReference type="FunFam" id="3.40.50.300:FF:000049">
    <property type="entry name" value="Dynein, axonemal, heavy chain 5"/>
    <property type="match status" value="1"/>
</dbReference>
<dbReference type="Pfam" id="PF12774">
    <property type="entry name" value="AAA_6"/>
    <property type="match status" value="1"/>
</dbReference>
<dbReference type="InterPro" id="IPR027417">
    <property type="entry name" value="P-loop_NTPase"/>
</dbReference>
<dbReference type="SMART" id="SM00382">
    <property type="entry name" value="AAA"/>
    <property type="match status" value="3"/>
</dbReference>
<dbReference type="Gene3D" id="1.20.920.30">
    <property type="match status" value="1"/>
</dbReference>
<keyword evidence="11" id="KW-0505">Motor protein</keyword>
<dbReference type="Gene3D" id="1.10.287.2620">
    <property type="match status" value="1"/>
</dbReference>
<dbReference type="SUPFAM" id="SSF52540">
    <property type="entry name" value="P-loop containing nucleoside triphosphate hydrolases"/>
    <property type="match status" value="4"/>
</dbReference>
<comment type="subcellular location">
    <subcellularLocation>
        <location evidence="1">Cytoplasm</location>
        <location evidence="1">Cytoskeleton</location>
        <location evidence="1">Cilium axoneme</location>
    </subcellularLocation>
</comment>
<evidence type="ECO:0000259" key="16">
    <source>
        <dbReference type="SMART" id="SM00382"/>
    </source>
</evidence>
<dbReference type="InterPro" id="IPR024743">
    <property type="entry name" value="Dynein_HC_stalk"/>
</dbReference>
<dbReference type="GO" id="GO:0005874">
    <property type="term" value="C:microtubule"/>
    <property type="evidence" value="ECO:0007669"/>
    <property type="project" value="UniProtKB-KW"/>
</dbReference>
<organism evidence="17 18">
    <name type="scientific">Dimorphilus gyrociliatus</name>
    <dbReference type="NCBI Taxonomy" id="2664684"/>
    <lineage>
        <taxon>Eukaryota</taxon>
        <taxon>Metazoa</taxon>
        <taxon>Spiralia</taxon>
        <taxon>Lophotrochozoa</taxon>
        <taxon>Annelida</taxon>
        <taxon>Polychaeta</taxon>
        <taxon>Polychaeta incertae sedis</taxon>
        <taxon>Dinophilidae</taxon>
        <taxon>Dimorphilus</taxon>
    </lineage>
</organism>
<accession>A0A7I8VPZ3</accession>
<dbReference type="Pfam" id="PF03028">
    <property type="entry name" value="Dynein_heavy"/>
    <property type="match status" value="1"/>
</dbReference>
<dbReference type="Gene3D" id="1.20.1270.280">
    <property type="match status" value="1"/>
</dbReference>
<dbReference type="Pfam" id="PF12775">
    <property type="entry name" value="AAA_7"/>
    <property type="match status" value="1"/>
</dbReference>
<dbReference type="FunFam" id="1.10.8.720:FF:000004">
    <property type="entry name" value="Dynein heavy chain 5, axonemal"/>
    <property type="match status" value="1"/>
</dbReference>
<dbReference type="FunFam" id="3.10.490.20:FF:000003">
    <property type="entry name" value="Dynein heavy chain 5, axonemal"/>
    <property type="match status" value="1"/>
</dbReference>
<dbReference type="InterPro" id="IPR035699">
    <property type="entry name" value="AAA_6"/>
</dbReference>
<keyword evidence="9 14" id="KW-0175">Coiled coil</keyword>
<feature type="coiled-coil region" evidence="14">
    <location>
        <begin position="3230"/>
        <end position="3264"/>
    </location>
</feature>